<feature type="transmembrane region" description="Helical" evidence="14">
    <location>
        <begin position="207"/>
        <end position="229"/>
    </location>
</feature>
<comment type="subcellular location">
    <subcellularLocation>
        <location evidence="1">Endoplasmic reticulum membrane</location>
        <topology evidence="1">Multi-pass membrane protein</topology>
    </subcellularLocation>
</comment>
<keyword evidence="19" id="KW-1185">Reference proteome</keyword>
<keyword evidence="12" id="KW-1015">Disulfide bond</keyword>
<feature type="compositionally biased region" description="Basic residues" evidence="13">
    <location>
        <begin position="1285"/>
        <end position="1297"/>
    </location>
</feature>
<feature type="transmembrane region" description="Helical" evidence="14">
    <location>
        <begin position="1485"/>
        <end position="1508"/>
    </location>
</feature>
<evidence type="ECO:0000256" key="9">
    <source>
        <dbReference type="ARBA" id="ARBA00022989"/>
    </source>
</evidence>
<feature type="transmembrane region" description="Helical" evidence="14">
    <location>
        <begin position="1372"/>
        <end position="1393"/>
    </location>
</feature>
<dbReference type="GO" id="GO:0005789">
    <property type="term" value="C:endoplasmic reticulum membrane"/>
    <property type="evidence" value="ECO:0007669"/>
    <property type="project" value="UniProtKB-SubCell"/>
</dbReference>
<dbReference type="GO" id="GO:0140359">
    <property type="term" value="F:ABC-type transporter activity"/>
    <property type="evidence" value="ECO:0007669"/>
    <property type="project" value="InterPro"/>
</dbReference>
<dbReference type="PANTHER" id="PTHR48041">
    <property type="entry name" value="ABC TRANSPORTER G FAMILY MEMBER 28"/>
    <property type="match status" value="1"/>
</dbReference>
<dbReference type="InterPro" id="IPR013525">
    <property type="entry name" value="ABC2_TM"/>
</dbReference>
<evidence type="ECO:0000256" key="6">
    <source>
        <dbReference type="ARBA" id="ARBA00022741"/>
    </source>
</evidence>
<dbReference type="InterPro" id="IPR000742">
    <property type="entry name" value="EGF"/>
</dbReference>
<dbReference type="InterPro" id="IPR050352">
    <property type="entry name" value="ABCG_transporters"/>
</dbReference>
<dbReference type="Proteomes" id="UP000033140">
    <property type="component" value="Unassembled WGS sequence"/>
</dbReference>
<feature type="transmembrane region" description="Helical" evidence="14">
    <location>
        <begin position="380"/>
        <end position="401"/>
    </location>
</feature>
<evidence type="ECO:0000256" key="12">
    <source>
        <dbReference type="PROSITE-ProRule" id="PRU00076"/>
    </source>
</evidence>
<dbReference type="Pfam" id="PF00005">
    <property type="entry name" value="ABC_tran"/>
    <property type="match status" value="1"/>
</dbReference>
<evidence type="ECO:0000256" key="2">
    <source>
        <dbReference type="ARBA" id="ARBA00005814"/>
    </source>
</evidence>
<dbReference type="Gene3D" id="2.10.25.10">
    <property type="entry name" value="Laminin"/>
    <property type="match status" value="1"/>
</dbReference>
<evidence type="ECO:0000256" key="4">
    <source>
        <dbReference type="ARBA" id="ARBA00022692"/>
    </source>
</evidence>
<dbReference type="STRING" id="698492.A0A0E9NIK0"/>
<feature type="transmembrane region" description="Helical" evidence="14">
    <location>
        <begin position="407"/>
        <end position="433"/>
    </location>
</feature>
<evidence type="ECO:0000256" key="11">
    <source>
        <dbReference type="ARBA" id="ARBA00023180"/>
    </source>
</evidence>
<dbReference type="PROSITE" id="PS00211">
    <property type="entry name" value="ABC_TRANSPORTER_1"/>
    <property type="match status" value="1"/>
</dbReference>
<keyword evidence="9 14" id="KW-1133">Transmembrane helix</keyword>
<sequence length="1627" mass="176967">MSSKVHDERSPLLAKSIDDPESGSGSGSVSPPLSTPAETNPTSDVDPAGKARLGLIMPALMVGVFLAALDNTIVVASYARIGSEFHALNEANLIVTSYMLTVTAFQPLYGRFSDIFGRKFALLTSYTIFGLGCLLCGLARNLPELVAARAFAGVGGGGMTIVTSVLLSDLVSIKARGTFQGIVNIVFATGAGLGAPIGGWLADGIGWRMAFLGQAPVTVIAFLGVYFTLKTHPVHLQEPRSAKLKRVDFAGAATLVVAISFFVVAFDVGGNVLPWTHPLVLTAIPLSIAFFVAFGYVEAKNAREPIAPVHVVTARTPLAALICNFCAFMSYFGMIYNVPLYFQLLGESASKSGTRLLPSIIAGSAGSLLGGFFMHWTGSYYWITVISYTLLAIGQGSLVLWDGHNPFWQYTMSLVPIGLGNGIGVTTTLIAIIHNVSKADQATATGLSYLFRATGTVLGVSLSSSILQNYLKTRLPRVIVGPGAPDIIEKVRQSVTYIADLPAEMKGVVVGVYLAAIRICFFCTMFVAAGAAVSALFIREKKAILDAHDAWLAAQHPISTRGSLWGKSLGLPGRYPSSLALITSIYYHIYLFKQHTSPPISSSGAIPMHFSFLGAAVAVAALTLSTCYAKTIDTEYGALAMGQSPWGGVDPLLFDGRPDDCPPCFNCLLPAFQCMQYANCSEYDGRCICPPGFGGDDCSQPTCGSLADGSRRSIRPDGEKCECEEGWSGINCNVCEIDAACNRLMPEGINGTCYRGGLTVKQNFQMCAVTNRKILDQLGSKVPEVTFSCKENDRTCNFQFWVDEVESFYCGLDTCTFELDTQYDQNVTRYRCENIHCSCVPGRMLCGEEGSIDISEFLSETIRGPGSFECSGKKGGCRFSEPAMNDLIKTVFGDSSITLDCNSGECLHYTEIPGYQRPEKPSNTKLIAASVAGAIVFLILLAVLLWYLIRQSQRQAKVSGGEIRLPDDEADKLMMHHTPASLMFRNITYNVAGKTILNDVQGAVAPGQIMAIMGASGAGKTSFLDILAKKNKRGQVSGDIFVNGREVSESEFKSITGFVDQEDVLMPTLTVYETILYSALLRLPKDMSVEAKKYRVLETMNELGILGIKNSFIGTEGQRGISGGEKRRVSIACELVTSPSILFLDEPTSGLDAYNAYNVIECLSVLARDYKRTIVFTIHQPRSNIVALFDQLVLLAKGRVVYSGDASECQEYLAAIGHPCPTGYNIADYLVDLTMGTTDEAPNETSGEPSDDEPGLVRRRTSHEDLESTQEWARLSQNTSATLSRKPKSNKSVRRARPVVDEQAHLDNLVEAYAASLASDGIRDQIQEAIAESSDPQTPAPEALVQHKRQNVWGQFVILSQRMFKNLYRNPMLMMTHYAIAITLALLCGYLFFGVSNELSGFQDRLGLFFFILALFGFSTLTSLNVFASERILFVRERANGYYHPAAYFLSKVIFDVIPLRIVPPVVMALIIYPMVGLVPEVQTFFKFLLVLVLFNLTAAAICLFIGVVCKETSVANLIGSLVMLFSLLFAGLLLNSDSMPKTLSWLQKVSIFHYAYEALLVNEVRYLTLREKKFGLSIEVPGATILSTFGFDVAAFWPDTVGLVIMFGAFMVMTYLAMHFLLVERR</sequence>
<dbReference type="Pfam" id="PF07690">
    <property type="entry name" value="MFS_1"/>
    <property type="match status" value="1"/>
</dbReference>
<feature type="transmembrane region" description="Helical" evidence="14">
    <location>
        <begin position="59"/>
        <end position="79"/>
    </location>
</feature>
<dbReference type="PROSITE" id="PS00022">
    <property type="entry name" value="EGF_1"/>
    <property type="match status" value="1"/>
</dbReference>
<evidence type="ECO:0008006" key="20">
    <source>
        <dbReference type="Google" id="ProtNLM"/>
    </source>
</evidence>
<keyword evidence="11" id="KW-0325">Glycoprotein</keyword>
<dbReference type="InterPro" id="IPR003593">
    <property type="entry name" value="AAA+_ATPase"/>
</dbReference>
<dbReference type="EMBL" id="BACD03000021">
    <property type="protein sequence ID" value="GAO49240.1"/>
    <property type="molecule type" value="Genomic_DNA"/>
</dbReference>
<accession>A0A0E9NIK0</accession>
<gene>
    <name evidence="18" type="ORF">G7K_3394-t1</name>
</gene>
<feature type="transmembrane region" description="Helical" evidence="14">
    <location>
        <begin position="318"/>
        <end position="336"/>
    </location>
</feature>
<dbReference type="Gene3D" id="1.20.1250.20">
    <property type="entry name" value="MFS general substrate transporter like domains"/>
    <property type="match status" value="1"/>
</dbReference>
<feature type="domain" description="EGF-like" evidence="15">
    <location>
        <begin position="694"/>
        <end position="733"/>
    </location>
</feature>
<dbReference type="InterPro" id="IPR020846">
    <property type="entry name" value="MFS_dom"/>
</dbReference>
<feature type="transmembrane region" description="Helical" evidence="14">
    <location>
        <begin position="515"/>
        <end position="538"/>
    </location>
</feature>
<dbReference type="PROSITE" id="PS50893">
    <property type="entry name" value="ABC_TRANSPORTER_2"/>
    <property type="match status" value="1"/>
</dbReference>
<feature type="transmembrane region" description="Helical" evidence="14">
    <location>
        <begin position="249"/>
        <end position="269"/>
    </location>
</feature>
<dbReference type="CDD" id="cd12087">
    <property type="entry name" value="TM_EGFR-like"/>
    <property type="match status" value="1"/>
</dbReference>
<feature type="transmembrane region" description="Helical" evidence="14">
    <location>
        <begin position="1604"/>
        <end position="1624"/>
    </location>
</feature>
<keyword evidence="6" id="KW-0547">Nucleotide-binding</keyword>
<feature type="compositionally biased region" description="Basic and acidic residues" evidence="13">
    <location>
        <begin position="1"/>
        <end position="10"/>
    </location>
</feature>
<comment type="caution">
    <text evidence="18">The sequence shown here is derived from an EMBL/GenBank/DDBJ whole genome shotgun (WGS) entry which is preliminary data.</text>
</comment>
<reference evidence="18 19" key="2">
    <citation type="journal article" date="2014" name="J. Gen. Appl. Microbiol.">
        <title>The early diverging ascomycetous budding yeast Saitoella complicata has three histone deacetylases belonging to the Clr6, Hos2, and Rpd3 lineages.</title>
        <authorList>
            <person name="Nishida H."/>
            <person name="Matsumoto T."/>
            <person name="Kondo S."/>
            <person name="Hamamoto M."/>
            <person name="Yoshikawa H."/>
        </authorList>
    </citation>
    <scope>NUCLEOTIDE SEQUENCE [LARGE SCALE GENOMIC DNA]</scope>
    <source>
        <strain evidence="18 19">NRRL Y-17804</strain>
    </source>
</reference>
<feature type="transmembrane region" description="Helical" evidence="14">
    <location>
        <begin position="604"/>
        <end position="624"/>
    </location>
</feature>
<feature type="transmembrane region" description="Helical" evidence="14">
    <location>
        <begin position="120"/>
        <end position="140"/>
    </location>
</feature>
<evidence type="ECO:0000256" key="13">
    <source>
        <dbReference type="SAM" id="MobiDB-lite"/>
    </source>
</evidence>
<evidence type="ECO:0000256" key="10">
    <source>
        <dbReference type="ARBA" id="ARBA00023136"/>
    </source>
</evidence>
<dbReference type="CDD" id="cd00055">
    <property type="entry name" value="EGF_Lam"/>
    <property type="match status" value="1"/>
</dbReference>
<dbReference type="FunFam" id="3.40.50.300:FF:000702">
    <property type="entry name" value="ABC transporter (Adp1)"/>
    <property type="match status" value="1"/>
</dbReference>
<evidence type="ECO:0000259" key="16">
    <source>
        <dbReference type="PROSITE" id="PS50850"/>
    </source>
</evidence>
<reference evidence="18 19" key="1">
    <citation type="journal article" date="2011" name="J. Gen. Appl. Microbiol.">
        <title>Draft genome sequencing of the enigmatic yeast Saitoella complicata.</title>
        <authorList>
            <person name="Nishida H."/>
            <person name="Hamamoto M."/>
            <person name="Sugiyama J."/>
        </authorList>
    </citation>
    <scope>NUCLEOTIDE SEQUENCE [LARGE SCALE GENOMIC DNA]</scope>
    <source>
        <strain evidence="18 19">NRRL Y-17804</strain>
    </source>
</reference>
<organism evidence="18 19">
    <name type="scientific">Saitoella complicata (strain BCRC 22490 / CBS 7301 / JCM 7358 / NBRC 10748 / NRRL Y-17804)</name>
    <dbReference type="NCBI Taxonomy" id="698492"/>
    <lineage>
        <taxon>Eukaryota</taxon>
        <taxon>Fungi</taxon>
        <taxon>Dikarya</taxon>
        <taxon>Ascomycota</taxon>
        <taxon>Taphrinomycotina</taxon>
        <taxon>Taphrinomycotina incertae sedis</taxon>
        <taxon>Saitoella</taxon>
    </lineage>
</organism>
<feature type="transmembrane region" description="Helical" evidence="14">
    <location>
        <begin position="356"/>
        <end position="373"/>
    </location>
</feature>
<feature type="transmembrane region" description="Helical" evidence="14">
    <location>
        <begin position="275"/>
        <end position="297"/>
    </location>
</feature>
<dbReference type="GO" id="GO:0016887">
    <property type="term" value="F:ATP hydrolysis activity"/>
    <property type="evidence" value="ECO:0007669"/>
    <property type="project" value="InterPro"/>
</dbReference>
<evidence type="ECO:0000313" key="19">
    <source>
        <dbReference type="Proteomes" id="UP000033140"/>
    </source>
</evidence>
<evidence type="ECO:0000259" key="17">
    <source>
        <dbReference type="PROSITE" id="PS50893"/>
    </source>
</evidence>
<dbReference type="InterPro" id="IPR002049">
    <property type="entry name" value="LE_dom"/>
</dbReference>
<feature type="transmembrane region" description="Helical" evidence="14">
    <location>
        <begin position="1449"/>
        <end position="1473"/>
    </location>
</feature>
<keyword evidence="4 14" id="KW-0812">Transmembrane</keyword>
<feature type="region of interest" description="Disordered" evidence="13">
    <location>
        <begin position="1237"/>
        <end position="1298"/>
    </location>
</feature>
<dbReference type="Gene3D" id="3.40.50.300">
    <property type="entry name" value="P-loop containing nucleotide triphosphate hydrolases"/>
    <property type="match status" value="1"/>
</dbReference>
<dbReference type="CDD" id="cd03213">
    <property type="entry name" value="ABCG_EPDR"/>
    <property type="match status" value="1"/>
</dbReference>
<dbReference type="PANTHER" id="PTHR48041:SF2">
    <property type="entry name" value="ATP-DEPENDENT PERMEASE-RELATED"/>
    <property type="match status" value="1"/>
</dbReference>
<keyword evidence="5" id="KW-0732">Signal</keyword>
<dbReference type="SUPFAM" id="SSF52540">
    <property type="entry name" value="P-loop containing nucleoside triphosphate hydrolases"/>
    <property type="match status" value="1"/>
</dbReference>
<feature type="transmembrane region" description="Helical" evidence="14">
    <location>
        <begin position="91"/>
        <end position="108"/>
    </location>
</feature>
<feature type="transmembrane region" description="Helical" evidence="14">
    <location>
        <begin position="575"/>
        <end position="592"/>
    </location>
</feature>
<feature type="region of interest" description="Disordered" evidence="13">
    <location>
        <begin position="1"/>
        <end position="45"/>
    </location>
</feature>
<proteinExistence type="inferred from homology"/>
<dbReference type="GO" id="GO:0005524">
    <property type="term" value="F:ATP binding"/>
    <property type="evidence" value="ECO:0007669"/>
    <property type="project" value="UniProtKB-KW"/>
</dbReference>
<dbReference type="InterPro" id="IPR036259">
    <property type="entry name" value="MFS_trans_sf"/>
</dbReference>
<feature type="transmembrane region" description="Helical" evidence="14">
    <location>
        <begin position="926"/>
        <end position="949"/>
    </location>
</feature>
<dbReference type="PROSITE" id="PS50850">
    <property type="entry name" value="MFS"/>
    <property type="match status" value="1"/>
</dbReference>
<reference evidence="18 19" key="3">
    <citation type="journal article" date="2015" name="Genome Announc.">
        <title>Draft Genome Sequence of the Archiascomycetous Yeast Saitoella complicata.</title>
        <authorList>
            <person name="Yamauchi K."/>
            <person name="Kondo S."/>
            <person name="Hamamoto M."/>
            <person name="Takahashi Y."/>
            <person name="Ogura Y."/>
            <person name="Hayashi T."/>
            <person name="Nishida H."/>
        </authorList>
    </citation>
    <scope>NUCLEOTIDE SEQUENCE [LARGE SCALE GENOMIC DNA]</scope>
    <source>
        <strain evidence="18 19">NRRL Y-17804</strain>
    </source>
</reference>
<feature type="domain" description="ABC transporter" evidence="17">
    <location>
        <begin position="982"/>
        <end position="1222"/>
    </location>
</feature>
<protein>
    <recommendedName>
        <fullName evidence="20">ABC transporter domain-containing protein</fullName>
    </recommendedName>
</protein>
<feature type="transmembrane region" description="Helical" evidence="14">
    <location>
        <begin position="179"/>
        <end position="201"/>
    </location>
</feature>
<keyword evidence="3" id="KW-0813">Transport</keyword>
<feature type="disulfide bond" evidence="12">
    <location>
        <begin position="723"/>
        <end position="732"/>
    </location>
</feature>
<evidence type="ECO:0000259" key="15">
    <source>
        <dbReference type="PROSITE" id="PS50026"/>
    </source>
</evidence>
<evidence type="ECO:0000256" key="7">
    <source>
        <dbReference type="ARBA" id="ARBA00022824"/>
    </source>
</evidence>
<evidence type="ECO:0000256" key="5">
    <source>
        <dbReference type="ARBA" id="ARBA00022729"/>
    </source>
</evidence>
<evidence type="ECO:0000256" key="14">
    <source>
        <dbReference type="SAM" id="Phobius"/>
    </source>
</evidence>
<feature type="transmembrane region" description="Helical" evidence="14">
    <location>
        <begin position="1575"/>
        <end position="1598"/>
    </location>
</feature>
<name>A0A0E9NIK0_SAICN</name>
<keyword evidence="10 14" id="KW-0472">Membrane</keyword>
<comment type="similarity">
    <text evidence="2">Belongs to the ABC transporter superfamily. ABCG family. Eye pigment precursor importer (TC 3.A.1.204) subfamily.</text>
</comment>
<dbReference type="InterPro" id="IPR003439">
    <property type="entry name" value="ABC_transporter-like_ATP-bd"/>
</dbReference>
<evidence type="ECO:0000256" key="1">
    <source>
        <dbReference type="ARBA" id="ARBA00004477"/>
    </source>
</evidence>
<evidence type="ECO:0000313" key="18">
    <source>
        <dbReference type="EMBL" id="GAO49240.1"/>
    </source>
</evidence>
<keyword evidence="7" id="KW-0256">Endoplasmic reticulum</keyword>
<feature type="compositionally biased region" description="Polar residues" evidence="13">
    <location>
        <begin position="1269"/>
        <end position="1283"/>
    </location>
</feature>
<keyword evidence="8" id="KW-0067">ATP-binding</keyword>
<feature type="transmembrane region" description="Helical" evidence="14">
    <location>
        <begin position="146"/>
        <end position="167"/>
    </location>
</feature>
<comment type="caution">
    <text evidence="12">Lacks conserved residue(s) required for the propagation of feature annotation.</text>
</comment>
<dbReference type="InterPro" id="IPR017871">
    <property type="entry name" value="ABC_transporter-like_CS"/>
</dbReference>
<feature type="transmembrane region" description="Helical" evidence="14">
    <location>
        <begin position="1405"/>
        <end position="1428"/>
    </location>
</feature>
<dbReference type="Pfam" id="PF01061">
    <property type="entry name" value="ABC2_membrane"/>
    <property type="match status" value="1"/>
</dbReference>
<feature type="domain" description="Major facilitator superfamily (MFS) profile" evidence="16">
    <location>
        <begin position="56"/>
        <end position="542"/>
    </location>
</feature>
<feature type="transmembrane region" description="Helical" evidence="14">
    <location>
        <begin position="1515"/>
        <end position="1534"/>
    </location>
</feature>
<dbReference type="SMART" id="SM00382">
    <property type="entry name" value="AAA"/>
    <property type="match status" value="1"/>
</dbReference>
<dbReference type="CDD" id="cd17502">
    <property type="entry name" value="MFS_Azr1_MDR_like"/>
    <property type="match status" value="1"/>
</dbReference>
<keyword evidence="12" id="KW-0245">EGF-like domain</keyword>
<dbReference type="InterPro" id="IPR027417">
    <property type="entry name" value="P-loop_NTPase"/>
</dbReference>
<dbReference type="InterPro" id="IPR011701">
    <property type="entry name" value="MFS"/>
</dbReference>
<dbReference type="PROSITE" id="PS50026">
    <property type="entry name" value="EGF_3"/>
    <property type="match status" value="1"/>
</dbReference>
<dbReference type="SUPFAM" id="SSF103473">
    <property type="entry name" value="MFS general substrate transporter"/>
    <property type="match status" value="1"/>
</dbReference>
<evidence type="ECO:0000256" key="3">
    <source>
        <dbReference type="ARBA" id="ARBA00022448"/>
    </source>
</evidence>
<evidence type="ECO:0000256" key="8">
    <source>
        <dbReference type="ARBA" id="ARBA00022840"/>
    </source>
</evidence>